<feature type="domain" description="Clp R" evidence="1">
    <location>
        <begin position="12"/>
        <end position="105"/>
    </location>
</feature>
<proteinExistence type="predicted"/>
<dbReference type="EMBL" id="FOHX01000004">
    <property type="protein sequence ID" value="SET87060.1"/>
    <property type="molecule type" value="Genomic_DNA"/>
</dbReference>
<evidence type="ECO:0000313" key="3">
    <source>
        <dbReference type="Proteomes" id="UP000199361"/>
    </source>
</evidence>
<dbReference type="STRING" id="568860.SAMN05421811_104478"/>
<dbReference type="Gene3D" id="1.10.1780.10">
    <property type="entry name" value="Clp, N-terminal domain"/>
    <property type="match status" value="1"/>
</dbReference>
<accession>A0A1I0HUN9</accession>
<evidence type="ECO:0000259" key="1">
    <source>
        <dbReference type="Pfam" id="PF02861"/>
    </source>
</evidence>
<organism evidence="2 3">
    <name type="scientific">Nonomuraea wenchangensis</name>
    <dbReference type="NCBI Taxonomy" id="568860"/>
    <lineage>
        <taxon>Bacteria</taxon>
        <taxon>Bacillati</taxon>
        <taxon>Actinomycetota</taxon>
        <taxon>Actinomycetes</taxon>
        <taxon>Streptosporangiales</taxon>
        <taxon>Streptosporangiaceae</taxon>
        <taxon>Nonomuraea</taxon>
    </lineage>
</organism>
<dbReference type="AlphaFoldDB" id="A0A1I0HUN9"/>
<dbReference type="SUPFAM" id="SSF81923">
    <property type="entry name" value="Double Clp-N motif"/>
    <property type="match status" value="1"/>
</dbReference>
<protein>
    <submittedName>
        <fullName evidence="2">Clp amino terminal domain-containing protein, pathogenicity island component</fullName>
    </submittedName>
</protein>
<name>A0A1I0HUN9_9ACTN</name>
<gene>
    <name evidence="2" type="ORF">SAMN05421811_104478</name>
</gene>
<dbReference type="InterPro" id="IPR036628">
    <property type="entry name" value="Clp_N_dom_sf"/>
</dbReference>
<reference evidence="2 3" key="1">
    <citation type="submission" date="2016-10" db="EMBL/GenBank/DDBJ databases">
        <authorList>
            <person name="de Groot N.N."/>
        </authorList>
    </citation>
    <scope>NUCLEOTIDE SEQUENCE [LARGE SCALE GENOMIC DNA]</scope>
    <source>
        <strain evidence="2 3">CGMCC 4.5598</strain>
    </source>
</reference>
<keyword evidence="3" id="KW-1185">Reference proteome</keyword>
<dbReference type="Pfam" id="PF02861">
    <property type="entry name" value="Clp_N"/>
    <property type="match status" value="1"/>
</dbReference>
<dbReference type="InterPro" id="IPR004176">
    <property type="entry name" value="Clp_R_N"/>
</dbReference>
<evidence type="ECO:0000313" key="2">
    <source>
        <dbReference type="EMBL" id="SET87060.1"/>
    </source>
</evidence>
<dbReference type="Proteomes" id="UP000199361">
    <property type="component" value="Unassembled WGS sequence"/>
</dbReference>
<sequence>MFGWEKSAFGVIVKAAVQEARERGDRRMGTEHLLLGLLHHEPVARALDVDVTRARAALGDLDREALGMLGVDVGADLSARPRKHPPLGGGSLTSNARAVVDRAVKGTTMRSRSEAPRIMALALLDRERPDPVAQLIDRLGIDRVAARARLT</sequence>
<dbReference type="OrthoDB" id="3628183at2"/>
<dbReference type="RefSeq" id="WP_091081538.1">
    <property type="nucleotide sequence ID" value="NZ_FOHX01000004.1"/>
</dbReference>